<comment type="cofactor">
    <cofactor evidence="5">
        <name>a divalent metal cation</name>
        <dbReference type="ChEBI" id="CHEBI:60240"/>
    </cofactor>
    <text evidence="5">Binds 1 divalent metal cation per subunit.</text>
</comment>
<feature type="binding site" evidence="5">
    <location>
        <position position="56"/>
    </location>
    <ligand>
        <name>a divalent metal cation</name>
        <dbReference type="ChEBI" id="CHEBI:60240"/>
    </ligand>
</feature>
<dbReference type="EC" id="3.1.3.5" evidence="5"/>
<evidence type="ECO:0000256" key="2">
    <source>
        <dbReference type="ARBA" id="ARBA00011062"/>
    </source>
</evidence>
<comment type="subcellular location">
    <subcellularLocation>
        <location evidence="5">Cytoplasm</location>
    </subcellularLocation>
</comment>
<dbReference type="InterPro" id="IPR002828">
    <property type="entry name" value="SurE-like_Pase/nucleotidase"/>
</dbReference>
<keyword evidence="3 5" id="KW-0479">Metal-binding</keyword>
<sequence length="318" mass="34077">MRTRRIRSTFVMLVLLTLALTPAVPAMSAPADTATQRIPGAEYTSDEPLDILLTNDDGYQNPALNALRQALAGAGHNVTVVAPCEEQSGTGTAQSTNYVRGEPTQDNTITAREVEPDVWAVCGFPGDAVLFGVQHAFDSGRPDLVVSGVNPGHNSGAVTNHSGTVGATVMASELAIPAIATSVEIDPTTRPPSVGSISEASAYTARLIERLQATSDDGALLPEHVTLNVNYPAADEPQGTRVTRTGRTAFVRPRFEATDLCADCYLVLPHLNTDRDPVRRSDNNALADDYISVTPLDGDWTASDRDRYRLRLRLARLE</sequence>
<dbReference type="RefSeq" id="WP_180894301.1">
    <property type="nucleotide sequence ID" value="NZ_JACCKD010000007.1"/>
</dbReference>
<organism evidence="8 9">
    <name type="scientific">Haloechinothrix aidingensis</name>
    <dbReference type="NCBI Taxonomy" id="2752311"/>
    <lineage>
        <taxon>Bacteria</taxon>
        <taxon>Bacillati</taxon>
        <taxon>Actinomycetota</taxon>
        <taxon>Actinomycetes</taxon>
        <taxon>Pseudonocardiales</taxon>
        <taxon>Pseudonocardiaceae</taxon>
        <taxon>Haloechinothrix</taxon>
    </lineage>
</organism>
<evidence type="ECO:0000313" key="9">
    <source>
        <dbReference type="Proteomes" id="UP000582974"/>
    </source>
</evidence>
<dbReference type="PANTHER" id="PTHR30457:SF0">
    <property type="entry name" value="PHOSPHATASE, PUTATIVE (AFU_ORTHOLOGUE AFUA_4G01070)-RELATED"/>
    <property type="match status" value="1"/>
</dbReference>
<evidence type="ECO:0000256" key="4">
    <source>
        <dbReference type="ARBA" id="ARBA00022801"/>
    </source>
</evidence>
<dbReference type="AlphaFoldDB" id="A0A838AE43"/>
<evidence type="ECO:0000256" key="5">
    <source>
        <dbReference type="HAMAP-Rule" id="MF_00060"/>
    </source>
</evidence>
<evidence type="ECO:0000256" key="6">
    <source>
        <dbReference type="SAM" id="SignalP"/>
    </source>
</evidence>
<dbReference type="InterPro" id="IPR030048">
    <property type="entry name" value="SurE"/>
</dbReference>
<dbReference type="Proteomes" id="UP000582974">
    <property type="component" value="Unassembled WGS sequence"/>
</dbReference>
<evidence type="ECO:0000256" key="3">
    <source>
        <dbReference type="ARBA" id="ARBA00022723"/>
    </source>
</evidence>
<comment type="similarity">
    <text evidence="2 5">Belongs to the SurE nucleotidase family.</text>
</comment>
<feature type="chain" id="PRO_5032507162" description="5'-nucleotidase SurE" evidence="6">
    <location>
        <begin position="29"/>
        <end position="318"/>
    </location>
</feature>
<dbReference type="GO" id="GO:0000166">
    <property type="term" value="F:nucleotide binding"/>
    <property type="evidence" value="ECO:0007669"/>
    <property type="project" value="UniProtKB-KW"/>
</dbReference>
<keyword evidence="9" id="KW-1185">Reference proteome</keyword>
<dbReference type="SUPFAM" id="SSF64167">
    <property type="entry name" value="SurE-like"/>
    <property type="match status" value="1"/>
</dbReference>
<protein>
    <recommendedName>
        <fullName evidence="5">5'-nucleotidase SurE</fullName>
        <ecNumber evidence="5">3.1.3.5</ecNumber>
    </recommendedName>
    <alternativeName>
        <fullName evidence="5">Nucleoside 5'-monophosphate phosphohydrolase</fullName>
    </alternativeName>
</protein>
<dbReference type="HAMAP" id="MF_00060">
    <property type="entry name" value="SurE"/>
    <property type="match status" value="1"/>
</dbReference>
<dbReference type="GO" id="GO:0005737">
    <property type="term" value="C:cytoplasm"/>
    <property type="evidence" value="ECO:0007669"/>
    <property type="project" value="UniProtKB-SubCell"/>
</dbReference>
<dbReference type="Pfam" id="PF01975">
    <property type="entry name" value="SurE"/>
    <property type="match status" value="1"/>
</dbReference>
<proteinExistence type="inferred from homology"/>
<comment type="function">
    <text evidence="5">Nucleotidase that shows phosphatase activity on nucleoside 5'-monophosphates.</text>
</comment>
<feature type="signal peptide" evidence="6">
    <location>
        <begin position="1"/>
        <end position="28"/>
    </location>
</feature>
<feature type="binding site" evidence="5">
    <location>
        <position position="57"/>
    </location>
    <ligand>
        <name>a divalent metal cation</name>
        <dbReference type="ChEBI" id="CHEBI:60240"/>
    </ligand>
</feature>
<comment type="catalytic activity">
    <reaction evidence="1 5">
        <text>a ribonucleoside 5'-phosphate + H2O = a ribonucleoside + phosphate</text>
        <dbReference type="Rhea" id="RHEA:12484"/>
        <dbReference type="ChEBI" id="CHEBI:15377"/>
        <dbReference type="ChEBI" id="CHEBI:18254"/>
        <dbReference type="ChEBI" id="CHEBI:43474"/>
        <dbReference type="ChEBI" id="CHEBI:58043"/>
        <dbReference type="EC" id="3.1.3.5"/>
    </reaction>
</comment>
<keyword evidence="4 5" id="KW-0378">Hydrolase</keyword>
<feature type="binding site" evidence="5">
    <location>
        <position position="88"/>
    </location>
    <ligand>
        <name>a divalent metal cation</name>
        <dbReference type="ChEBI" id="CHEBI:60240"/>
    </ligand>
</feature>
<keyword evidence="5" id="KW-0963">Cytoplasm</keyword>
<dbReference type="NCBIfam" id="TIGR00087">
    <property type="entry name" value="surE"/>
    <property type="match status" value="1"/>
</dbReference>
<feature type="domain" description="Survival protein SurE-like phosphatase/nucleotidase" evidence="7">
    <location>
        <begin position="51"/>
        <end position="249"/>
    </location>
</feature>
<dbReference type="InterPro" id="IPR036523">
    <property type="entry name" value="SurE-like_sf"/>
</dbReference>
<dbReference type="Gene3D" id="3.40.1210.10">
    <property type="entry name" value="Survival protein SurE-like phosphatase/nucleotidase"/>
    <property type="match status" value="1"/>
</dbReference>
<evidence type="ECO:0000313" key="8">
    <source>
        <dbReference type="EMBL" id="MBA0127481.1"/>
    </source>
</evidence>
<evidence type="ECO:0000259" key="7">
    <source>
        <dbReference type="Pfam" id="PF01975"/>
    </source>
</evidence>
<gene>
    <name evidence="5 8" type="primary">surE</name>
    <name evidence="8" type="ORF">H0B56_18195</name>
</gene>
<comment type="caution">
    <text evidence="8">The sequence shown here is derived from an EMBL/GenBank/DDBJ whole genome shotgun (WGS) entry which is preliminary data.</text>
</comment>
<feature type="binding site" evidence="5">
    <location>
        <position position="150"/>
    </location>
    <ligand>
        <name>a divalent metal cation</name>
        <dbReference type="ChEBI" id="CHEBI:60240"/>
    </ligand>
</feature>
<dbReference type="EMBL" id="JACCKD010000007">
    <property type="protein sequence ID" value="MBA0127481.1"/>
    <property type="molecule type" value="Genomic_DNA"/>
</dbReference>
<evidence type="ECO:0000256" key="1">
    <source>
        <dbReference type="ARBA" id="ARBA00000815"/>
    </source>
</evidence>
<accession>A0A838AE43</accession>
<dbReference type="PANTHER" id="PTHR30457">
    <property type="entry name" value="5'-NUCLEOTIDASE SURE"/>
    <property type="match status" value="1"/>
</dbReference>
<name>A0A838AE43_9PSEU</name>
<dbReference type="GO" id="GO:0046872">
    <property type="term" value="F:metal ion binding"/>
    <property type="evidence" value="ECO:0007669"/>
    <property type="project" value="UniProtKB-UniRule"/>
</dbReference>
<reference evidence="8 9" key="1">
    <citation type="submission" date="2020-07" db="EMBL/GenBank/DDBJ databases">
        <title>Genome of Haloechinothrix sp.</title>
        <authorList>
            <person name="Tang S.-K."/>
            <person name="Yang L."/>
            <person name="Zhu W.-Y."/>
        </authorList>
    </citation>
    <scope>NUCLEOTIDE SEQUENCE [LARGE SCALE GENOMIC DNA]</scope>
    <source>
        <strain evidence="8 9">YIM 98757</strain>
    </source>
</reference>
<dbReference type="GO" id="GO:0008253">
    <property type="term" value="F:5'-nucleotidase activity"/>
    <property type="evidence" value="ECO:0007669"/>
    <property type="project" value="UniProtKB-UniRule"/>
</dbReference>
<keyword evidence="5" id="KW-0547">Nucleotide-binding</keyword>
<keyword evidence="6" id="KW-0732">Signal</keyword>